<dbReference type="InterPro" id="IPR036890">
    <property type="entry name" value="HATPase_C_sf"/>
</dbReference>
<dbReference type="SMART" id="SM00388">
    <property type="entry name" value="HisKA"/>
    <property type="match status" value="1"/>
</dbReference>
<evidence type="ECO:0000256" key="10">
    <source>
        <dbReference type="SAM" id="Phobius"/>
    </source>
</evidence>
<evidence type="ECO:0000256" key="3">
    <source>
        <dbReference type="ARBA" id="ARBA00022553"/>
    </source>
</evidence>
<dbReference type="CDD" id="cd16922">
    <property type="entry name" value="HATPase_EvgS-ArcB-TorS-like"/>
    <property type="match status" value="1"/>
</dbReference>
<dbReference type="PROSITE" id="PS50110">
    <property type="entry name" value="RESPONSE_REGULATORY"/>
    <property type="match status" value="1"/>
</dbReference>
<dbReference type="InterPro" id="IPR004358">
    <property type="entry name" value="Sig_transdc_His_kin-like_C"/>
</dbReference>
<dbReference type="Pfam" id="PF00072">
    <property type="entry name" value="Response_reg"/>
    <property type="match status" value="1"/>
</dbReference>
<feature type="modified residue" description="4-aspartylphosphate" evidence="9">
    <location>
        <position position="755"/>
    </location>
</feature>
<dbReference type="InterPro" id="IPR011006">
    <property type="entry name" value="CheY-like_superfamily"/>
</dbReference>
<keyword evidence="14" id="KW-1185">Reference proteome</keyword>
<dbReference type="Proteomes" id="UP000615455">
    <property type="component" value="Unassembled WGS sequence"/>
</dbReference>
<keyword evidence="10" id="KW-0812">Transmembrane</keyword>
<evidence type="ECO:0000259" key="12">
    <source>
        <dbReference type="PROSITE" id="PS50110"/>
    </source>
</evidence>
<dbReference type="Pfam" id="PF06580">
    <property type="entry name" value="His_kinase"/>
    <property type="match status" value="1"/>
</dbReference>
<dbReference type="RefSeq" id="WP_189011369.1">
    <property type="nucleotide sequence ID" value="NZ_BMHE01000009.1"/>
</dbReference>
<dbReference type="SUPFAM" id="SSF55874">
    <property type="entry name" value="ATPase domain of HSP90 chaperone/DNA topoisomerase II/histidine kinase"/>
    <property type="match status" value="2"/>
</dbReference>
<feature type="transmembrane region" description="Helical" evidence="10">
    <location>
        <begin position="370"/>
        <end position="388"/>
    </location>
</feature>
<evidence type="ECO:0000259" key="11">
    <source>
        <dbReference type="PROSITE" id="PS50109"/>
    </source>
</evidence>
<dbReference type="Pfam" id="PF07695">
    <property type="entry name" value="7TMR-DISM_7TM"/>
    <property type="match status" value="1"/>
</dbReference>
<evidence type="ECO:0000313" key="13">
    <source>
        <dbReference type="EMBL" id="GFZ76379.1"/>
    </source>
</evidence>
<dbReference type="PRINTS" id="PR00344">
    <property type="entry name" value="BCTRLSENSOR"/>
</dbReference>
<dbReference type="PROSITE" id="PS50109">
    <property type="entry name" value="HIS_KIN"/>
    <property type="match status" value="1"/>
</dbReference>
<protein>
    <recommendedName>
        <fullName evidence="2">histidine kinase</fullName>
        <ecNumber evidence="2">2.7.13.3</ecNumber>
    </recommendedName>
</protein>
<evidence type="ECO:0000256" key="7">
    <source>
        <dbReference type="ARBA" id="ARBA00022840"/>
    </source>
</evidence>
<evidence type="ECO:0000256" key="5">
    <source>
        <dbReference type="ARBA" id="ARBA00022741"/>
    </source>
</evidence>
<dbReference type="EC" id="2.7.13.3" evidence="2"/>
<dbReference type="Gene3D" id="3.30.565.10">
    <property type="entry name" value="Histidine kinase-like ATPase, C-terminal domain"/>
    <property type="match status" value="2"/>
</dbReference>
<dbReference type="SUPFAM" id="SSF52172">
    <property type="entry name" value="CheY-like"/>
    <property type="match status" value="1"/>
</dbReference>
<comment type="caution">
    <text evidence="13">The sequence shown here is derived from an EMBL/GenBank/DDBJ whole genome shotgun (WGS) entry which is preliminary data.</text>
</comment>
<feature type="domain" description="Histidine kinase" evidence="11">
    <location>
        <begin position="446"/>
        <end position="661"/>
    </location>
</feature>
<dbReference type="Gene3D" id="1.10.287.130">
    <property type="match status" value="1"/>
</dbReference>
<evidence type="ECO:0000256" key="6">
    <source>
        <dbReference type="ARBA" id="ARBA00022777"/>
    </source>
</evidence>
<reference evidence="14" key="1">
    <citation type="journal article" date="2019" name="Int. J. Syst. Evol. Microbiol.">
        <title>The Global Catalogue of Microorganisms (GCM) 10K type strain sequencing project: providing services to taxonomists for standard genome sequencing and annotation.</title>
        <authorList>
            <consortium name="The Broad Institute Genomics Platform"/>
            <consortium name="The Broad Institute Genome Sequencing Center for Infectious Disease"/>
            <person name="Wu L."/>
            <person name="Ma J."/>
        </authorList>
    </citation>
    <scope>NUCLEOTIDE SEQUENCE [LARGE SCALE GENOMIC DNA]</scope>
    <source>
        <strain evidence="14">CGMCC 1.15043</strain>
    </source>
</reference>
<dbReference type="InterPro" id="IPR008979">
    <property type="entry name" value="Galactose-bd-like_sf"/>
</dbReference>
<dbReference type="PANTHER" id="PTHR43047:SF72">
    <property type="entry name" value="OSMOSENSING HISTIDINE PROTEIN KINASE SLN1"/>
    <property type="match status" value="1"/>
</dbReference>
<dbReference type="EMBL" id="BMHE01000009">
    <property type="protein sequence ID" value="GFZ76379.1"/>
    <property type="molecule type" value="Genomic_DNA"/>
</dbReference>
<feature type="transmembrane region" description="Helical" evidence="10">
    <location>
        <begin position="309"/>
        <end position="330"/>
    </location>
</feature>
<dbReference type="CDD" id="cd00082">
    <property type="entry name" value="HisKA"/>
    <property type="match status" value="1"/>
</dbReference>
<keyword evidence="7" id="KW-0067">ATP-binding</keyword>
<dbReference type="PANTHER" id="PTHR43047">
    <property type="entry name" value="TWO-COMPONENT HISTIDINE PROTEIN KINASE"/>
    <property type="match status" value="1"/>
</dbReference>
<dbReference type="Gene3D" id="2.60.120.260">
    <property type="entry name" value="Galactose-binding domain-like"/>
    <property type="match status" value="1"/>
</dbReference>
<keyword evidence="10" id="KW-0472">Membrane</keyword>
<dbReference type="InterPro" id="IPR003661">
    <property type="entry name" value="HisK_dim/P_dom"/>
</dbReference>
<keyword evidence="4" id="KW-0808">Transferase</keyword>
<comment type="catalytic activity">
    <reaction evidence="1">
        <text>ATP + protein L-histidine = ADP + protein N-phospho-L-histidine.</text>
        <dbReference type="EC" id="2.7.13.3"/>
    </reaction>
</comment>
<dbReference type="Gene3D" id="3.40.50.2300">
    <property type="match status" value="1"/>
</dbReference>
<dbReference type="SMART" id="SM00448">
    <property type="entry name" value="REC"/>
    <property type="match status" value="1"/>
</dbReference>
<dbReference type="Pfam" id="PF00512">
    <property type="entry name" value="HisKA"/>
    <property type="match status" value="1"/>
</dbReference>
<dbReference type="Pfam" id="PF02518">
    <property type="entry name" value="HATPase_c"/>
    <property type="match status" value="2"/>
</dbReference>
<keyword evidence="6" id="KW-0418">Kinase</keyword>
<keyword evidence="10" id="KW-1133">Transmembrane helix</keyword>
<dbReference type="InterPro" id="IPR010559">
    <property type="entry name" value="Sig_transdc_His_kin_internal"/>
</dbReference>
<feature type="transmembrane region" description="Helical" evidence="10">
    <location>
        <begin position="7"/>
        <end position="25"/>
    </location>
</feature>
<keyword evidence="5" id="KW-0547">Nucleotide-binding</keyword>
<dbReference type="InterPro" id="IPR001789">
    <property type="entry name" value="Sig_transdc_resp-reg_receiver"/>
</dbReference>
<name>A0ABQ1EKU8_9BACL</name>
<sequence length="1038" mass="114874">MNKTFRFSIVMICLLLIIAVGYYTSQLTASDRKGPLAAQGILDLTKASRALDNIVALDGQWEYYPNQMLTPADFQLNANGTSAPEYALVPHRWDKQQNFSSARSAKGYATFRLHIRLAPSDGATPTLYGIKVNNIKSSHSLYINGSMIGGSGQPGTSLAATTTFNAPYVRYFSTVDNTVEIVIQVANYEYFVGGITHSILMGSQMSIQTLRERSLLRDTAISAGLLLLGIYLLALHPLRRKELPWLYLGLFGLACCLFSLTQGEKLLTLLMPSLPYPVFLRVQYLSGIFGEFFLLRYTQITVTHRLHKVFVYFTNMIFVGIVLRLVYISVTPMTLFSAIESFSIGLTSITFLFIVGVMLVGAIKREEGAVYMMIGAMSILVLAILYRLQVLGNTHVSLLLPIPVATALYSQVLLLSSRLTETFESVEKLSGQLLAADQQKDEFLANTSHEMRTPLHGIINLSQSLLDGAAGPMNAEQRSNTSLIVATGQRLARLINDILDMSRIRHGELILRPRPLALAPIVQHVFHVHQSLAANKPIQLLQDIPGDLPLLQVDEDRLVQILSNLVGNALKFTAAGVIRISAEHRDKSIYVSVFDTGIGIAADRQAAIFAPYEQLSPGEYSGIGLGLSITRKLLELHGGTLTVESQLGAGSTFTFSLPVADAQLSSSLQTAENRIPAASPIESSSETALWGSEWPLTADSSTASILVVDDDPTNRKVLENLLSIDRMSVTSVENGELALWQLANKEGHYDLVILDLMMPGLSGLDVCKHIRERWSLSELPVLLLTARSRPEDMLAGFEAGANDFLGKPVDARELRTRIRTLLAMKKSASETVASELALLQAQIKPHFLFNTLNTILAVSDTDLHKTQRLLTRLSYYLRSSFDFHNREQTVTLEQELELVQAYLFIEQARFGDRLQFHLDCDKQAAQQHIPTMTIQPIVENAVRHGIMKREDGGLLTIRITLEENYIHVTVEDNGIGLPTTCDSFADFINQRTSSSEQRQGIGLTNIHRRLVHKYGEGLHMYSRPGIGTKVSFRMITNV</sequence>
<organism evidence="13 14">
    <name type="scientific">Paenibacillus marchantiophytorum</name>
    <dbReference type="NCBI Taxonomy" id="1619310"/>
    <lineage>
        <taxon>Bacteria</taxon>
        <taxon>Bacillati</taxon>
        <taxon>Bacillota</taxon>
        <taxon>Bacilli</taxon>
        <taxon>Bacillales</taxon>
        <taxon>Paenibacillaceae</taxon>
        <taxon>Paenibacillus</taxon>
    </lineage>
</organism>
<feature type="domain" description="Response regulatory" evidence="12">
    <location>
        <begin position="704"/>
        <end position="822"/>
    </location>
</feature>
<dbReference type="CDD" id="cd17574">
    <property type="entry name" value="REC_OmpR"/>
    <property type="match status" value="1"/>
</dbReference>
<keyword evidence="3 9" id="KW-0597">Phosphoprotein</keyword>
<dbReference type="SUPFAM" id="SSF47384">
    <property type="entry name" value="Homodimeric domain of signal transducing histidine kinase"/>
    <property type="match status" value="1"/>
</dbReference>
<dbReference type="SMART" id="SM00387">
    <property type="entry name" value="HATPase_c"/>
    <property type="match status" value="2"/>
</dbReference>
<dbReference type="InterPro" id="IPR003594">
    <property type="entry name" value="HATPase_dom"/>
</dbReference>
<evidence type="ECO:0000256" key="1">
    <source>
        <dbReference type="ARBA" id="ARBA00000085"/>
    </source>
</evidence>
<feature type="transmembrane region" description="Helical" evidence="10">
    <location>
        <begin position="342"/>
        <end position="363"/>
    </location>
</feature>
<dbReference type="InterPro" id="IPR005467">
    <property type="entry name" value="His_kinase_dom"/>
</dbReference>
<feature type="transmembrane region" description="Helical" evidence="10">
    <location>
        <begin position="245"/>
        <end position="262"/>
    </location>
</feature>
<dbReference type="SUPFAM" id="SSF49785">
    <property type="entry name" value="Galactose-binding domain-like"/>
    <property type="match status" value="1"/>
</dbReference>
<feature type="transmembrane region" description="Helical" evidence="10">
    <location>
        <begin position="220"/>
        <end position="238"/>
    </location>
</feature>
<accession>A0ABQ1EKU8</accession>
<evidence type="ECO:0000256" key="4">
    <source>
        <dbReference type="ARBA" id="ARBA00022679"/>
    </source>
</evidence>
<dbReference type="InterPro" id="IPR036097">
    <property type="entry name" value="HisK_dim/P_sf"/>
</dbReference>
<dbReference type="InterPro" id="IPR011623">
    <property type="entry name" value="7TMR_DISM_rcpt_extracell_dom1"/>
</dbReference>
<evidence type="ECO:0000256" key="2">
    <source>
        <dbReference type="ARBA" id="ARBA00012438"/>
    </source>
</evidence>
<evidence type="ECO:0000313" key="14">
    <source>
        <dbReference type="Proteomes" id="UP000615455"/>
    </source>
</evidence>
<evidence type="ECO:0000256" key="9">
    <source>
        <dbReference type="PROSITE-ProRule" id="PRU00169"/>
    </source>
</evidence>
<proteinExistence type="predicted"/>
<gene>
    <name evidence="13" type="ORF">GCM10008018_22150</name>
</gene>
<keyword evidence="8" id="KW-0902">Two-component regulatory system</keyword>
<feature type="transmembrane region" description="Helical" evidence="10">
    <location>
        <begin position="274"/>
        <end position="297"/>
    </location>
</feature>
<evidence type="ECO:0000256" key="8">
    <source>
        <dbReference type="ARBA" id="ARBA00023012"/>
    </source>
</evidence>